<feature type="repeat" description="ANK" evidence="3">
    <location>
        <begin position="181"/>
        <end position="213"/>
    </location>
</feature>
<dbReference type="PRINTS" id="PR01415">
    <property type="entry name" value="ANKYRIN"/>
</dbReference>
<feature type="repeat" description="ANK" evidence="3">
    <location>
        <begin position="528"/>
        <end position="560"/>
    </location>
</feature>
<protein>
    <submittedName>
        <fullName evidence="5">Ankyrin-1-like</fullName>
    </submittedName>
</protein>
<organism evidence="4 5">
    <name type="scientific">Ceratosolen solmsi marchali</name>
    <dbReference type="NCBI Taxonomy" id="326594"/>
    <lineage>
        <taxon>Eukaryota</taxon>
        <taxon>Metazoa</taxon>
        <taxon>Ecdysozoa</taxon>
        <taxon>Arthropoda</taxon>
        <taxon>Hexapoda</taxon>
        <taxon>Insecta</taxon>
        <taxon>Pterygota</taxon>
        <taxon>Neoptera</taxon>
        <taxon>Endopterygota</taxon>
        <taxon>Hymenoptera</taxon>
        <taxon>Apocrita</taxon>
        <taxon>Proctotrupomorpha</taxon>
        <taxon>Chalcidoidea</taxon>
        <taxon>Agaonidae</taxon>
        <taxon>Agaoninae</taxon>
        <taxon>Ceratosolen</taxon>
    </lineage>
</organism>
<accession>A0AAJ6YDV6</accession>
<dbReference type="PANTHER" id="PTHR24198:SF165">
    <property type="entry name" value="ANKYRIN REPEAT-CONTAINING PROTEIN-RELATED"/>
    <property type="match status" value="1"/>
</dbReference>
<feature type="repeat" description="ANK" evidence="3">
    <location>
        <begin position="606"/>
        <end position="638"/>
    </location>
</feature>
<dbReference type="PROSITE" id="PS50088">
    <property type="entry name" value="ANK_REPEAT"/>
    <property type="match status" value="7"/>
</dbReference>
<evidence type="ECO:0000313" key="4">
    <source>
        <dbReference type="Proteomes" id="UP000695007"/>
    </source>
</evidence>
<dbReference type="Gene3D" id="1.25.40.20">
    <property type="entry name" value="Ankyrin repeat-containing domain"/>
    <property type="match status" value="6"/>
</dbReference>
<dbReference type="Pfam" id="PF12796">
    <property type="entry name" value="Ank_2"/>
    <property type="match status" value="4"/>
</dbReference>
<feature type="repeat" description="ANK" evidence="3">
    <location>
        <begin position="327"/>
        <end position="347"/>
    </location>
</feature>
<evidence type="ECO:0000256" key="2">
    <source>
        <dbReference type="ARBA" id="ARBA00023043"/>
    </source>
</evidence>
<evidence type="ECO:0000313" key="5">
    <source>
        <dbReference type="RefSeq" id="XP_011496256.1"/>
    </source>
</evidence>
<dbReference type="AlphaFoldDB" id="A0AAJ6YDV6"/>
<dbReference type="PANTHER" id="PTHR24198">
    <property type="entry name" value="ANKYRIN REPEAT AND PROTEIN KINASE DOMAIN-CONTAINING PROTEIN"/>
    <property type="match status" value="1"/>
</dbReference>
<dbReference type="Proteomes" id="UP000695007">
    <property type="component" value="Unplaced"/>
</dbReference>
<keyword evidence="1" id="KW-0677">Repeat</keyword>
<dbReference type="InterPro" id="IPR002110">
    <property type="entry name" value="Ankyrin_rpt"/>
</dbReference>
<keyword evidence="4" id="KW-1185">Reference proteome</keyword>
<reference evidence="5" key="1">
    <citation type="submission" date="2025-08" db="UniProtKB">
        <authorList>
            <consortium name="RefSeq"/>
        </authorList>
    </citation>
    <scope>IDENTIFICATION</scope>
</reference>
<gene>
    <name evidence="5" type="primary">LOC105360926</name>
</gene>
<dbReference type="GO" id="GO:0005737">
    <property type="term" value="C:cytoplasm"/>
    <property type="evidence" value="ECO:0007669"/>
    <property type="project" value="TreeGrafter"/>
</dbReference>
<name>A0AAJ6YDV6_9HYME</name>
<dbReference type="RefSeq" id="XP_011496256.1">
    <property type="nucleotide sequence ID" value="XM_011497954.1"/>
</dbReference>
<evidence type="ECO:0000256" key="3">
    <source>
        <dbReference type="PROSITE-ProRule" id="PRU00023"/>
    </source>
</evidence>
<dbReference type="KEGG" id="csol:105360926"/>
<keyword evidence="2 3" id="KW-0040">ANK repeat</keyword>
<dbReference type="SUPFAM" id="SSF48403">
    <property type="entry name" value="Ankyrin repeat"/>
    <property type="match status" value="2"/>
</dbReference>
<evidence type="ECO:0000256" key="1">
    <source>
        <dbReference type="ARBA" id="ARBA00022737"/>
    </source>
</evidence>
<dbReference type="Pfam" id="PF13857">
    <property type="entry name" value="Ank_5"/>
    <property type="match status" value="1"/>
</dbReference>
<sequence length="818" mass="94074">MTSNTSKQLTLFESVIWGTSKQVQHILDQRDLTFDDRWTDYALLITALRKKRKEIAKILLKKGCRIQKVPRTDTADTPLHYAVKMGDNEIANILLSKEASINVVDQNGETPLCLAMKRKNYEMVDLILSSSNIGVINSTDTDEFSHFHISCIRNNVKVVENFLNHGIDMNGRVNFLAKQWPGYTPLHFAVYYHNLNVLKLLLKYNADVTIKNAEGLTPLHLALRMHDDIIIDFILSSDNHKNSNPIDENGLTHFHIACMKNHLKAVENFLKYDVEINQATLSYSALWPRYTPLHFAVNDFSLSNKMQISVIELLLRNGADVNIRNLQGETPLHLACLQNQNKISKLLEDIYLLEDDLKTNKLLLRDRISEIISQIDQIQIIQMLLTYKSDVNAKNICNETPLFYLFKNDFEIRTNKVKSDDIFKNVIQQFYMKRKKILNIFLDFNVDLTARNHMDETILHLIANTNMEVDDNQKEEVSELILNRGVDVNARSKSGLSPLHLAAENGHVDLIKIFLKYNADVNAIETLQECTPLHFATSNRNVKTINLLLDNGADVTAVENNRTNVLHIMALLNPESSKKSEFVDSYDQMIKKFLKYGCDINAQDINGKTPLHLAALYRNTEATWCFLQHFADINISDIHGETALNFAINNTDSVDIDNMFMDYINMLRMAGLHITKKTNSDYLKLYGRNHPDPKDDFLVQCKEEIEKMKSLKINNYCSLYDIIFKNSTQMELYAGHKLFQNILNSDDFEKNFNIYGNLLKSQYQKGLKQKILLINTKNSLEFILGFRLPEPCFNLIFQYLNNKDLSNVIKAKALIMSD</sequence>
<dbReference type="SMART" id="SM00248">
    <property type="entry name" value="ANK"/>
    <property type="match status" value="14"/>
</dbReference>
<dbReference type="PROSITE" id="PS50297">
    <property type="entry name" value="ANK_REP_REGION"/>
    <property type="match status" value="7"/>
</dbReference>
<feature type="repeat" description="ANK" evidence="3">
    <location>
        <begin position="74"/>
        <end position="106"/>
    </location>
</feature>
<dbReference type="InterPro" id="IPR036770">
    <property type="entry name" value="Ankyrin_rpt-contain_sf"/>
</dbReference>
<dbReference type="GeneID" id="105360926"/>
<feature type="repeat" description="ANK" evidence="3">
    <location>
        <begin position="494"/>
        <end position="526"/>
    </location>
</feature>
<feature type="non-terminal residue" evidence="5">
    <location>
        <position position="818"/>
    </location>
</feature>
<proteinExistence type="predicted"/>
<feature type="repeat" description="ANK" evidence="3">
    <location>
        <begin position="288"/>
        <end position="326"/>
    </location>
</feature>